<dbReference type="InterPro" id="IPR051159">
    <property type="entry name" value="Hexapeptide_acetyltransf"/>
</dbReference>
<feature type="domain" description="Maltose/galactoside acetyltransferase" evidence="3">
    <location>
        <begin position="49"/>
        <end position="109"/>
    </location>
</feature>
<dbReference type="Pfam" id="PF00132">
    <property type="entry name" value="Hexapep"/>
    <property type="match status" value="1"/>
</dbReference>
<dbReference type="Proteomes" id="UP000785200">
    <property type="component" value="Unassembled WGS sequence"/>
</dbReference>
<dbReference type="PANTHER" id="PTHR23416:SF23">
    <property type="entry name" value="ACETYLTRANSFERASE C18B11.09C-RELATED"/>
    <property type="match status" value="1"/>
</dbReference>
<dbReference type="PANTHER" id="PTHR23416">
    <property type="entry name" value="SIALIC ACID SYNTHASE-RELATED"/>
    <property type="match status" value="1"/>
</dbReference>
<evidence type="ECO:0000256" key="2">
    <source>
        <dbReference type="ARBA" id="ARBA00022679"/>
    </source>
</evidence>
<dbReference type="CDD" id="cd03357">
    <property type="entry name" value="LbH_MAT_GAT"/>
    <property type="match status" value="1"/>
</dbReference>
<name>A0A9P6VE84_9HELO</name>
<reference evidence="4" key="1">
    <citation type="submission" date="2019-07" db="EMBL/GenBank/DDBJ databases">
        <title>Hyphodiscus hymeniophilus genome sequencing and assembly.</title>
        <authorList>
            <person name="Kramer G."/>
            <person name="Nodwell J."/>
        </authorList>
    </citation>
    <scope>NUCLEOTIDE SEQUENCE</scope>
    <source>
        <strain evidence="4">ATCC 34498</strain>
    </source>
</reference>
<keyword evidence="2" id="KW-0808">Transferase</keyword>
<dbReference type="GO" id="GO:0008374">
    <property type="term" value="F:O-acyltransferase activity"/>
    <property type="evidence" value="ECO:0007669"/>
    <property type="project" value="TreeGrafter"/>
</dbReference>
<organism evidence="4 5">
    <name type="scientific">Hyphodiscus hymeniophilus</name>
    <dbReference type="NCBI Taxonomy" id="353542"/>
    <lineage>
        <taxon>Eukaryota</taxon>
        <taxon>Fungi</taxon>
        <taxon>Dikarya</taxon>
        <taxon>Ascomycota</taxon>
        <taxon>Pezizomycotina</taxon>
        <taxon>Leotiomycetes</taxon>
        <taxon>Helotiales</taxon>
        <taxon>Hyphodiscaceae</taxon>
        <taxon>Hyphodiscus</taxon>
    </lineage>
</organism>
<proteinExistence type="inferred from homology"/>
<sequence>MADITIFMQEAKNMVDFLIAEEGALVKAPALIERARTLAHTDAIWCDDYERMISGMLYNPYVTELADTRHRCRQLVKLYNDYFPDDSTKESLSKDRQGIMQDIFGSVGKFATLEPPFRVDYGCNISIGHFFYGNFNLTILDGALVTIGNCVWLGPSVTIAATTHSTNVNARRRPIGGTWGKGVTIGNDVWIGANAVIMHGVTIGNGVIIGANSVVTKDIPSFCIALGSPARVVKQLDAVPDVPAAKMQAILSGNIAKL</sequence>
<accession>A0A9P6VE84</accession>
<dbReference type="GO" id="GO:0016407">
    <property type="term" value="F:acetyltransferase activity"/>
    <property type="evidence" value="ECO:0007669"/>
    <property type="project" value="InterPro"/>
</dbReference>
<gene>
    <name evidence="4" type="ORF">D0Z07_7958</name>
</gene>
<dbReference type="Gene3D" id="2.160.10.10">
    <property type="entry name" value="Hexapeptide repeat proteins"/>
    <property type="match status" value="1"/>
</dbReference>
<evidence type="ECO:0000313" key="4">
    <source>
        <dbReference type="EMBL" id="KAG0646009.1"/>
    </source>
</evidence>
<dbReference type="Pfam" id="PF12464">
    <property type="entry name" value="Mac"/>
    <property type="match status" value="1"/>
</dbReference>
<dbReference type="InterPro" id="IPR018357">
    <property type="entry name" value="Hexapep_transf_CS"/>
</dbReference>
<dbReference type="SUPFAM" id="SSF51161">
    <property type="entry name" value="Trimeric LpxA-like enzymes"/>
    <property type="match status" value="1"/>
</dbReference>
<evidence type="ECO:0000259" key="3">
    <source>
        <dbReference type="SMART" id="SM01266"/>
    </source>
</evidence>
<dbReference type="SMART" id="SM01266">
    <property type="entry name" value="Mac"/>
    <property type="match status" value="1"/>
</dbReference>
<comment type="caution">
    <text evidence="4">The sequence shown here is derived from an EMBL/GenBank/DDBJ whole genome shotgun (WGS) entry which is preliminary data.</text>
</comment>
<dbReference type="InterPro" id="IPR024688">
    <property type="entry name" value="Mac_dom"/>
</dbReference>
<dbReference type="EMBL" id="VNKQ01000017">
    <property type="protein sequence ID" value="KAG0646009.1"/>
    <property type="molecule type" value="Genomic_DNA"/>
</dbReference>
<dbReference type="InterPro" id="IPR011004">
    <property type="entry name" value="Trimer_LpxA-like_sf"/>
</dbReference>
<evidence type="ECO:0000256" key="1">
    <source>
        <dbReference type="ARBA" id="ARBA00007274"/>
    </source>
</evidence>
<keyword evidence="5" id="KW-1185">Reference proteome</keyword>
<dbReference type="InterPro" id="IPR001451">
    <property type="entry name" value="Hexapep"/>
</dbReference>
<evidence type="ECO:0000313" key="5">
    <source>
        <dbReference type="Proteomes" id="UP000785200"/>
    </source>
</evidence>
<dbReference type="OrthoDB" id="25818at2759"/>
<comment type="similarity">
    <text evidence="1">Belongs to the transferase hexapeptide repeat family.</text>
</comment>
<protein>
    <submittedName>
        <fullName evidence="4">Maltose transacetylase</fullName>
    </submittedName>
</protein>
<dbReference type="PROSITE" id="PS00101">
    <property type="entry name" value="HEXAPEP_TRANSFERASES"/>
    <property type="match status" value="1"/>
</dbReference>
<dbReference type="AlphaFoldDB" id="A0A9P6VE84"/>